<evidence type="ECO:0000313" key="2">
    <source>
        <dbReference type="EMBL" id="KAF0690896.1"/>
    </source>
</evidence>
<dbReference type="Proteomes" id="UP000332933">
    <property type="component" value="Unassembled WGS sequence"/>
</dbReference>
<reference evidence="3 4" key="1">
    <citation type="submission" date="2019-03" db="EMBL/GenBank/DDBJ databases">
        <authorList>
            <person name="Gaulin E."/>
            <person name="Dumas B."/>
        </authorList>
    </citation>
    <scope>NUCLEOTIDE SEQUENCE [LARGE SCALE GENOMIC DNA]</scope>
    <source>
        <strain evidence="3">CBS 568.67</strain>
    </source>
</reference>
<reference evidence="2" key="2">
    <citation type="submission" date="2019-06" db="EMBL/GenBank/DDBJ databases">
        <title>Genomics analysis of Aphanomyces spp. identifies a new class of oomycete effector associated with host adaptation.</title>
        <authorList>
            <person name="Gaulin E."/>
        </authorList>
    </citation>
    <scope>NUCLEOTIDE SEQUENCE</scope>
    <source>
        <strain evidence="2">CBS 578.67</strain>
    </source>
</reference>
<organism evidence="3 4">
    <name type="scientific">Aphanomyces stellatus</name>
    <dbReference type="NCBI Taxonomy" id="120398"/>
    <lineage>
        <taxon>Eukaryota</taxon>
        <taxon>Sar</taxon>
        <taxon>Stramenopiles</taxon>
        <taxon>Oomycota</taxon>
        <taxon>Saprolegniomycetes</taxon>
        <taxon>Saprolegniales</taxon>
        <taxon>Verrucalvaceae</taxon>
        <taxon>Aphanomyces</taxon>
    </lineage>
</organism>
<accession>A0A485LC20</accession>
<evidence type="ECO:0000313" key="4">
    <source>
        <dbReference type="Proteomes" id="UP000332933"/>
    </source>
</evidence>
<gene>
    <name evidence="3" type="primary">Aste57867_17759</name>
    <name evidence="2" type="ORF">As57867_017698</name>
    <name evidence="3" type="ORF">ASTE57867_17759</name>
</gene>
<feature type="transmembrane region" description="Helical" evidence="1">
    <location>
        <begin position="161"/>
        <end position="184"/>
    </location>
</feature>
<proteinExistence type="predicted"/>
<keyword evidence="1" id="KW-0472">Membrane</keyword>
<dbReference type="EMBL" id="CAADRA010006311">
    <property type="protein sequence ID" value="VFT94505.1"/>
    <property type="molecule type" value="Genomic_DNA"/>
</dbReference>
<protein>
    <submittedName>
        <fullName evidence="3">Aste57867_17759 protein</fullName>
    </submittedName>
</protein>
<feature type="transmembrane region" description="Helical" evidence="1">
    <location>
        <begin position="207"/>
        <end position="227"/>
    </location>
</feature>
<dbReference type="OrthoDB" id="79466at2759"/>
<feature type="transmembrane region" description="Helical" evidence="1">
    <location>
        <begin position="77"/>
        <end position="99"/>
    </location>
</feature>
<dbReference type="AlphaFoldDB" id="A0A485LC20"/>
<keyword evidence="1" id="KW-1133">Transmembrane helix</keyword>
<evidence type="ECO:0000313" key="3">
    <source>
        <dbReference type="EMBL" id="VFT94505.1"/>
    </source>
</evidence>
<feature type="transmembrane region" description="Helical" evidence="1">
    <location>
        <begin position="50"/>
        <end position="71"/>
    </location>
</feature>
<name>A0A485LC20_9STRA</name>
<dbReference type="EMBL" id="VJMH01006290">
    <property type="protein sequence ID" value="KAF0690896.1"/>
    <property type="molecule type" value="Genomic_DNA"/>
</dbReference>
<keyword evidence="4" id="KW-1185">Reference proteome</keyword>
<evidence type="ECO:0000256" key="1">
    <source>
        <dbReference type="SAM" id="Phobius"/>
    </source>
</evidence>
<sequence length="272" mass="30150">MHKQERIPMAVPVARGYGSVPLHEDVVVPQEDCFWVFVTSPFRWLTWKMLLFHVANVVLASVAFAVITTGLALGTGLLPLCCLGVVVFKVLLYIVYHLAQCDAVLYNMIAPPNEHIAVGFECPPTGFAYEGIRVAPALASFSRDAVLATIYYLLVKFPLSVLFSSSLVVAFATSFAFLSFPWTFPSHWHMEGSDVRVLGRHITDDDAPFMLVLGVLGLYLAIFLMQISGRILQSITKFCTCEYFCIYGFAHAVPVFNAGQPIQGQQTLYVQI</sequence>
<keyword evidence="1" id="KW-0812">Transmembrane</keyword>